<reference evidence="2" key="1">
    <citation type="submission" date="2024-07" db="EMBL/GenBank/DDBJ databases">
        <authorList>
            <person name="Yu S.T."/>
        </authorList>
    </citation>
    <scope>NUCLEOTIDE SEQUENCE</scope>
    <source>
        <strain evidence="2">Y1</strain>
    </source>
</reference>
<dbReference type="RefSeq" id="WP_167352975.1">
    <property type="nucleotide sequence ID" value="NZ_CP163445.1"/>
</dbReference>
<feature type="compositionally biased region" description="Basic residues" evidence="1">
    <location>
        <begin position="48"/>
        <end position="57"/>
    </location>
</feature>
<dbReference type="EMBL" id="CP163445">
    <property type="protein sequence ID" value="XDQ81276.1"/>
    <property type="molecule type" value="Genomic_DNA"/>
</dbReference>
<proteinExistence type="predicted"/>
<feature type="region of interest" description="Disordered" evidence="1">
    <location>
        <begin position="1"/>
        <end position="57"/>
    </location>
</feature>
<evidence type="ECO:0000313" key="2">
    <source>
        <dbReference type="EMBL" id="XDQ81276.1"/>
    </source>
</evidence>
<sequence>MSDTLTDTTGPATTGTDADEKTAEDTASHGRHRGRSAADETPESDPHGRHRAAAHQA</sequence>
<dbReference type="AlphaFoldDB" id="A0AB39TQI3"/>
<organism evidence="2">
    <name type="scientific">Streptomyces sp. Y1</name>
    <dbReference type="NCBI Taxonomy" id="3238634"/>
    <lineage>
        <taxon>Bacteria</taxon>
        <taxon>Bacillati</taxon>
        <taxon>Actinomycetota</taxon>
        <taxon>Actinomycetes</taxon>
        <taxon>Kitasatosporales</taxon>
        <taxon>Streptomycetaceae</taxon>
        <taxon>Streptomyces</taxon>
    </lineage>
</organism>
<feature type="compositionally biased region" description="Low complexity" evidence="1">
    <location>
        <begin position="1"/>
        <end position="16"/>
    </location>
</feature>
<evidence type="ECO:0000256" key="1">
    <source>
        <dbReference type="SAM" id="MobiDB-lite"/>
    </source>
</evidence>
<name>A0AB39TQI3_9ACTN</name>
<accession>A0AB39TQI3</accession>
<feature type="compositionally biased region" description="Basic and acidic residues" evidence="1">
    <location>
        <begin position="18"/>
        <end position="28"/>
    </location>
</feature>
<gene>
    <name evidence="2" type="ORF">AB2U05_23805</name>
</gene>
<protein>
    <submittedName>
        <fullName evidence="2">Uncharacterized protein</fullName>
    </submittedName>
</protein>